<dbReference type="Pfam" id="PF25762">
    <property type="entry name" value="HAUS1"/>
    <property type="match status" value="1"/>
</dbReference>
<evidence type="ECO:0000256" key="1">
    <source>
        <dbReference type="ARBA" id="ARBA00004186"/>
    </source>
</evidence>
<dbReference type="GO" id="GO:0005829">
    <property type="term" value="C:cytosol"/>
    <property type="evidence" value="ECO:0007669"/>
    <property type="project" value="TreeGrafter"/>
</dbReference>
<keyword evidence="6" id="KW-0498">Mitosis</keyword>
<evidence type="ECO:0000256" key="6">
    <source>
        <dbReference type="ARBA" id="ARBA00022776"/>
    </source>
</evidence>
<evidence type="ECO:0000256" key="10">
    <source>
        <dbReference type="SAM" id="Coils"/>
    </source>
</evidence>
<accession>S8E4E9</accession>
<keyword evidence="4" id="KW-0132">Cell division</keyword>
<comment type="similarity">
    <text evidence="2">Belongs to the HAUS1 family.</text>
</comment>
<dbReference type="GO" id="GO:0051225">
    <property type="term" value="P:spindle assembly"/>
    <property type="evidence" value="ECO:0007669"/>
    <property type="project" value="InterPro"/>
</dbReference>
<keyword evidence="12" id="KW-1185">Reference proteome</keyword>
<evidence type="ECO:0000256" key="7">
    <source>
        <dbReference type="ARBA" id="ARBA00023054"/>
    </source>
</evidence>
<dbReference type="InParanoid" id="S8E4E9"/>
<organism evidence="11 12">
    <name type="scientific">Fomitopsis schrenkii</name>
    <name type="common">Brown rot fungus</name>
    <dbReference type="NCBI Taxonomy" id="2126942"/>
    <lineage>
        <taxon>Eukaryota</taxon>
        <taxon>Fungi</taxon>
        <taxon>Dikarya</taxon>
        <taxon>Basidiomycota</taxon>
        <taxon>Agaricomycotina</taxon>
        <taxon>Agaricomycetes</taxon>
        <taxon>Polyporales</taxon>
        <taxon>Fomitopsis</taxon>
    </lineage>
</organism>
<dbReference type="InterPro" id="IPR026243">
    <property type="entry name" value="HAUS1"/>
</dbReference>
<dbReference type="OrthoDB" id="5372507at2759"/>
<reference evidence="11 12" key="1">
    <citation type="journal article" date="2012" name="Science">
        <title>The Paleozoic origin of enzymatic lignin decomposition reconstructed from 31 fungal genomes.</title>
        <authorList>
            <person name="Floudas D."/>
            <person name="Binder M."/>
            <person name="Riley R."/>
            <person name="Barry K."/>
            <person name="Blanchette R.A."/>
            <person name="Henrissat B."/>
            <person name="Martinez A.T."/>
            <person name="Otillar R."/>
            <person name="Spatafora J.W."/>
            <person name="Yadav J.S."/>
            <person name="Aerts A."/>
            <person name="Benoit I."/>
            <person name="Boyd A."/>
            <person name="Carlson A."/>
            <person name="Copeland A."/>
            <person name="Coutinho P.M."/>
            <person name="de Vries R.P."/>
            <person name="Ferreira P."/>
            <person name="Findley K."/>
            <person name="Foster B."/>
            <person name="Gaskell J."/>
            <person name="Glotzer D."/>
            <person name="Gorecki P."/>
            <person name="Heitman J."/>
            <person name="Hesse C."/>
            <person name="Hori C."/>
            <person name="Igarashi K."/>
            <person name="Jurgens J.A."/>
            <person name="Kallen N."/>
            <person name="Kersten P."/>
            <person name="Kohler A."/>
            <person name="Kuees U."/>
            <person name="Kumar T.K.A."/>
            <person name="Kuo A."/>
            <person name="LaButti K."/>
            <person name="Larrondo L.F."/>
            <person name="Lindquist E."/>
            <person name="Ling A."/>
            <person name="Lombard V."/>
            <person name="Lucas S."/>
            <person name="Lundell T."/>
            <person name="Martin R."/>
            <person name="McLaughlin D.J."/>
            <person name="Morgenstern I."/>
            <person name="Morin E."/>
            <person name="Murat C."/>
            <person name="Nagy L.G."/>
            <person name="Nolan M."/>
            <person name="Ohm R.A."/>
            <person name="Patyshakuliyeva A."/>
            <person name="Rokas A."/>
            <person name="Ruiz-Duenas F.J."/>
            <person name="Sabat G."/>
            <person name="Salamov A."/>
            <person name="Samejima M."/>
            <person name="Schmutz J."/>
            <person name="Slot J.C."/>
            <person name="St John F."/>
            <person name="Stenlid J."/>
            <person name="Sun H."/>
            <person name="Sun S."/>
            <person name="Syed K."/>
            <person name="Tsang A."/>
            <person name="Wiebenga A."/>
            <person name="Young D."/>
            <person name="Pisabarro A."/>
            <person name="Eastwood D.C."/>
            <person name="Martin F."/>
            <person name="Cullen D."/>
            <person name="Grigoriev I.V."/>
            <person name="Hibbett D.S."/>
        </authorList>
    </citation>
    <scope>NUCLEOTIDE SEQUENCE</scope>
    <source>
        <strain evidence="12">FP-58527</strain>
    </source>
</reference>
<evidence type="ECO:0000313" key="11">
    <source>
        <dbReference type="EMBL" id="EPS99632.1"/>
    </source>
</evidence>
<dbReference type="GO" id="GO:0005874">
    <property type="term" value="C:microtubule"/>
    <property type="evidence" value="ECO:0007669"/>
    <property type="project" value="UniProtKB-KW"/>
</dbReference>
<dbReference type="PANTHER" id="PTHR31570:SF1">
    <property type="entry name" value="HAUS AUGMIN-LIKE COMPLEX SUBUNIT 1"/>
    <property type="match status" value="1"/>
</dbReference>
<evidence type="ECO:0000256" key="5">
    <source>
        <dbReference type="ARBA" id="ARBA00022701"/>
    </source>
</evidence>
<evidence type="ECO:0000256" key="9">
    <source>
        <dbReference type="ARBA" id="ARBA00023306"/>
    </source>
</evidence>
<keyword evidence="7 10" id="KW-0175">Coiled coil</keyword>
<keyword evidence="8" id="KW-0206">Cytoskeleton</keyword>
<evidence type="ECO:0000313" key="12">
    <source>
        <dbReference type="Proteomes" id="UP000015241"/>
    </source>
</evidence>
<comment type="subcellular location">
    <subcellularLocation>
        <location evidence="1">Cytoplasm</location>
        <location evidence="1">Cytoskeleton</location>
        <location evidence="1">Spindle</location>
    </subcellularLocation>
</comment>
<dbReference type="Proteomes" id="UP000015241">
    <property type="component" value="Unassembled WGS sequence"/>
</dbReference>
<evidence type="ECO:0000256" key="8">
    <source>
        <dbReference type="ARBA" id="ARBA00023212"/>
    </source>
</evidence>
<dbReference type="GO" id="GO:0070652">
    <property type="term" value="C:HAUS complex"/>
    <property type="evidence" value="ECO:0007669"/>
    <property type="project" value="InterPro"/>
</dbReference>
<dbReference type="HOGENOM" id="CLU_109043_0_0_1"/>
<dbReference type="GO" id="GO:0005819">
    <property type="term" value="C:spindle"/>
    <property type="evidence" value="ECO:0007669"/>
    <property type="project" value="UniProtKB-SubCell"/>
</dbReference>
<sequence length="226" mass="25236">MTSSIRAVILGSDDKETRYYAARAEDLHVDPETLALSDDNQECLAILTDIADALGVDDLSFTSYSAAIHDLSFEELTARRSSLRLRHAKQELVAHLASLRHEEALIQHWKKTITADPDPNASVPAMERRRAALSAKIKEYQAEEASLKSELPAESSASVTDLATLHKQVRAKDKVLTEKRARVAAFQGLQPNLELARHELRTARDEQMKLIQLRERLLDRMASGVS</sequence>
<keyword evidence="5" id="KW-0493">Microtubule</keyword>
<dbReference type="AlphaFoldDB" id="S8E4E9"/>
<keyword evidence="3" id="KW-0963">Cytoplasm</keyword>
<name>S8E4E9_FOMSC</name>
<evidence type="ECO:0000256" key="2">
    <source>
        <dbReference type="ARBA" id="ARBA00005479"/>
    </source>
</evidence>
<feature type="coiled-coil region" evidence="10">
    <location>
        <begin position="123"/>
        <end position="150"/>
    </location>
</feature>
<evidence type="ECO:0000256" key="3">
    <source>
        <dbReference type="ARBA" id="ARBA00022490"/>
    </source>
</evidence>
<protein>
    <submittedName>
        <fullName evidence="11">Uncharacterized protein</fullName>
    </submittedName>
</protein>
<dbReference type="EMBL" id="KE504155">
    <property type="protein sequence ID" value="EPS99632.1"/>
    <property type="molecule type" value="Genomic_DNA"/>
</dbReference>
<dbReference type="eggNOG" id="ENOG502STVM">
    <property type="taxonomic scope" value="Eukaryota"/>
</dbReference>
<dbReference type="GO" id="GO:0051301">
    <property type="term" value="P:cell division"/>
    <property type="evidence" value="ECO:0007669"/>
    <property type="project" value="UniProtKB-KW"/>
</dbReference>
<gene>
    <name evidence="11" type="ORF">FOMPIDRAFT_1050424</name>
</gene>
<proteinExistence type="inferred from homology"/>
<dbReference type="PANTHER" id="PTHR31570">
    <property type="entry name" value="HAUS AUGMIN-LIKE COMPLEX SUBUNIT 1"/>
    <property type="match status" value="1"/>
</dbReference>
<evidence type="ECO:0000256" key="4">
    <source>
        <dbReference type="ARBA" id="ARBA00022618"/>
    </source>
</evidence>
<keyword evidence="9" id="KW-0131">Cell cycle</keyword>